<dbReference type="SUPFAM" id="SSF89946">
    <property type="entry name" value="Hypothetical protein VC0424"/>
    <property type="match status" value="1"/>
</dbReference>
<dbReference type="RefSeq" id="WP_104231391.1">
    <property type="nucleotide sequence ID" value="NZ_PSNW01000009.1"/>
</dbReference>
<accession>A0A2S5TDI0</accession>
<gene>
    <name evidence="2" type="ORF">C3942_16140</name>
</gene>
<dbReference type="Pfam" id="PF06877">
    <property type="entry name" value="RraB"/>
    <property type="match status" value="1"/>
</dbReference>
<dbReference type="EMBL" id="PSNW01000009">
    <property type="protein sequence ID" value="PPE72947.1"/>
    <property type="molecule type" value="Genomic_DNA"/>
</dbReference>
<name>A0A2S5TDI0_9GAMM</name>
<dbReference type="Gene3D" id="3.30.70.970">
    <property type="entry name" value="RraB-like"/>
    <property type="match status" value="1"/>
</dbReference>
<dbReference type="OrthoDB" id="7839302at2"/>
<reference evidence="2 3" key="1">
    <citation type="submission" date="2018-02" db="EMBL/GenBank/DDBJ databases">
        <title>Genome sequencing of Solimonas sp. HR-BB.</title>
        <authorList>
            <person name="Lee Y."/>
            <person name="Jeon C.O."/>
        </authorList>
    </citation>
    <scope>NUCLEOTIDE SEQUENCE [LARGE SCALE GENOMIC DNA]</scope>
    <source>
        <strain evidence="2 3">HR-BB</strain>
    </source>
</reference>
<evidence type="ECO:0000259" key="1">
    <source>
        <dbReference type="Pfam" id="PF06877"/>
    </source>
</evidence>
<comment type="caution">
    <text evidence="2">The sequence shown here is derived from an EMBL/GenBank/DDBJ whole genome shotgun (WGS) entry which is preliminary data.</text>
</comment>
<evidence type="ECO:0000313" key="3">
    <source>
        <dbReference type="Proteomes" id="UP000238220"/>
    </source>
</evidence>
<sequence length="116" mass="13371">MSEEATLEGEHREREQNRLAVEALEDNGDDLATPREIDHFIYFDDLDGLTRFEQQVQGLGFRLRHHVETEQGRPGLQVYRIDIPSLERIDEVTLPLYRAALACGGQYDGWESQVVE</sequence>
<dbReference type="InterPro" id="IPR036701">
    <property type="entry name" value="RraB-like_sf"/>
</dbReference>
<dbReference type="AlphaFoldDB" id="A0A2S5TDI0"/>
<proteinExistence type="predicted"/>
<organism evidence="2 3">
    <name type="scientific">Solimonas fluminis</name>
    <dbReference type="NCBI Taxonomy" id="2086571"/>
    <lineage>
        <taxon>Bacteria</taxon>
        <taxon>Pseudomonadati</taxon>
        <taxon>Pseudomonadota</taxon>
        <taxon>Gammaproteobacteria</taxon>
        <taxon>Nevskiales</taxon>
        <taxon>Nevskiaceae</taxon>
        <taxon>Solimonas</taxon>
    </lineage>
</organism>
<keyword evidence="3" id="KW-1185">Reference proteome</keyword>
<evidence type="ECO:0000313" key="2">
    <source>
        <dbReference type="EMBL" id="PPE72947.1"/>
    </source>
</evidence>
<dbReference type="Proteomes" id="UP000238220">
    <property type="component" value="Unassembled WGS sequence"/>
</dbReference>
<feature type="domain" description="Regulator of ribonuclease activity B" evidence="1">
    <location>
        <begin position="15"/>
        <end position="111"/>
    </location>
</feature>
<protein>
    <recommendedName>
        <fullName evidence="1">Regulator of ribonuclease activity B domain-containing protein</fullName>
    </recommendedName>
</protein>
<dbReference type="InterPro" id="IPR009671">
    <property type="entry name" value="RraB_dom"/>
</dbReference>